<evidence type="ECO:0000313" key="1">
    <source>
        <dbReference type="EMBL" id="GAF72611.1"/>
    </source>
</evidence>
<dbReference type="EMBL" id="BARS01001497">
    <property type="protein sequence ID" value="GAF72611.1"/>
    <property type="molecule type" value="Genomic_DNA"/>
</dbReference>
<accession>X0SBS0</accession>
<name>X0SBS0_9ZZZZ</name>
<protein>
    <submittedName>
        <fullName evidence="1">Uncharacterized protein</fullName>
    </submittedName>
</protein>
<sequence length="65" mass="7849">MQTKFNLKETVFIKGDKEKKPYIVWNIHILGNNFDEDYIIHYHIFLSGSRKAADYLIKKEEELFK</sequence>
<gene>
    <name evidence="1" type="ORF">S01H1_02914</name>
</gene>
<proteinExistence type="predicted"/>
<comment type="caution">
    <text evidence="1">The sequence shown here is derived from an EMBL/GenBank/DDBJ whole genome shotgun (WGS) entry which is preliminary data.</text>
</comment>
<dbReference type="AlphaFoldDB" id="X0SBS0"/>
<reference evidence="1" key="1">
    <citation type="journal article" date="2014" name="Front. Microbiol.">
        <title>High frequency of phylogenetically diverse reductive dehalogenase-homologous genes in deep subseafloor sedimentary metagenomes.</title>
        <authorList>
            <person name="Kawai M."/>
            <person name="Futagami T."/>
            <person name="Toyoda A."/>
            <person name="Takaki Y."/>
            <person name="Nishi S."/>
            <person name="Hori S."/>
            <person name="Arai W."/>
            <person name="Tsubouchi T."/>
            <person name="Morono Y."/>
            <person name="Uchiyama I."/>
            <person name="Ito T."/>
            <person name="Fujiyama A."/>
            <person name="Inagaki F."/>
            <person name="Takami H."/>
        </authorList>
    </citation>
    <scope>NUCLEOTIDE SEQUENCE</scope>
    <source>
        <strain evidence="1">Expedition CK06-06</strain>
    </source>
</reference>
<organism evidence="1">
    <name type="scientific">marine sediment metagenome</name>
    <dbReference type="NCBI Taxonomy" id="412755"/>
    <lineage>
        <taxon>unclassified sequences</taxon>
        <taxon>metagenomes</taxon>
        <taxon>ecological metagenomes</taxon>
    </lineage>
</organism>